<dbReference type="CDD" id="cd09275">
    <property type="entry name" value="RNase_HI_RT_DIRS1"/>
    <property type="match status" value="1"/>
</dbReference>
<dbReference type="InterPro" id="IPR043128">
    <property type="entry name" value="Rev_trsase/Diguanyl_cyclase"/>
</dbReference>
<dbReference type="RefSeq" id="XP_045569809.1">
    <property type="nucleotide sequence ID" value="XM_045713853.1"/>
</dbReference>
<dbReference type="PANTHER" id="PTHR33050:SF7">
    <property type="entry name" value="RIBONUCLEASE H"/>
    <property type="match status" value="1"/>
</dbReference>
<dbReference type="Gene3D" id="3.30.70.270">
    <property type="match status" value="1"/>
</dbReference>
<dbReference type="Proteomes" id="UP001652741">
    <property type="component" value="Unplaced"/>
</dbReference>
<dbReference type="GeneID" id="123739522"/>
<evidence type="ECO:0000256" key="1">
    <source>
        <dbReference type="ARBA" id="ARBA00010879"/>
    </source>
</evidence>
<comment type="similarity">
    <text evidence="1">Belongs to the beta type-B retroviral polymerase family. HERV class-II K(HML-2) pol subfamily.</text>
</comment>
<evidence type="ECO:0000313" key="4">
    <source>
        <dbReference type="Proteomes" id="UP001652741"/>
    </source>
</evidence>
<reference evidence="5" key="1">
    <citation type="submission" date="2025-08" db="UniProtKB">
        <authorList>
            <consortium name="RefSeq"/>
        </authorList>
    </citation>
    <scope>IDENTIFICATION</scope>
</reference>
<organism evidence="4 5">
    <name type="scientific">Salmo salar</name>
    <name type="common">Atlantic salmon</name>
    <dbReference type="NCBI Taxonomy" id="8030"/>
    <lineage>
        <taxon>Eukaryota</taxon>
        <taxon>Metazoa</taxon>
        <taxon>Chordata</taxon>
        <taxon>Craniata</taxon>
        <taxon>Vertebrata</taxon>
        <taxon>Euteleostomi</taxon>
        <taxon>Actinopterygii</taxon>
        <taxon>Neopterygii</taxon>
        <taxon>Teleostei</taxon>
        <taxon>Protacanthopterygii</taxon>
        <taxon>Salmoniformes</taxon>
        <taxon>Salmonidae</taxon>
        <taxon>Salmoninae</taxon>
        <taxon>Salmo</taxon>
    </lineage>
</organism>
<dbReference type="Pfam" id="PF00078">
    <property type="entry name" value="RVT_1"/>
    <property type="match status" value="1"/>
</dbReference>
<accession>A0ABM3EFG7</accession>
<dbReference type="InterPro" id="IPR052055">
    <property type="entry name" value="Hepadnavirus_pol/RT"/>
</dbReference>
<evidence type="ECO:0000313" key="5">
    <source>
        <dbReference type="RefSeq" id="XP_045569809.1"/>
    </source>
</evidence>
<keyword evidence="4" id="KW-1185">Reference proteome</keyword>
<dbReference type="PANTHER" id="PTHR33050">
    <property type="entry name" value="REVERSE TRANSCRIPTASE DOMAIN-CONTAINING PROTEIN"/>
    <property type="match status" value="1"/>
</dbReference>
<proteinExistence type="inferred from homology"/>
<protein>
    <recommendedName>
        <fullName evidence="2">ribonuclease H</fullName>
        <ecNumber evidence="2">3.1.26.4</ecNumber>
    </recommendedName>
</protein>
<evidence type="ECO:0000259" key="3">
    <source>
        <dbReference type="PROSITE" id="PS50878"/>
    </source>
</evidence>
<name>A0ABM3EFG7_SALSA</name>
<dbReference type="EC" id="3.1.26.4" evidence="2"/>
<dbReference type="Gene3D" id="3.10.10.10">
    <property type="entry name" value="HIV Type 1 Reverse Transcriptase, subunit A, domain 1"/>
    <property type="match status" value="1"/>
</dbReference>
<sequence>MLTTKRLLQCIHNRDFCVSIDLKDAYFHVPVLPRHRKFLRFAFQGVAYEYTRMPFGYALAPRTFSKCVETALEPLRRQGIRLLAYLDDLLVLATSAELAITHTTQTVIHLTRLGFAVNWKKSAPWPSQQIVYLGLQIDTVTMRARISDSRRAALLLALRKFYPNHMVTAHSVMTLLGLMSSAHSVVPLGLLHMRKTQRWFAQLRLDPVRHRRRWVTVPLSLRADLNYWRDPCVMTQGVAIGRVSSYIPVYTDACLTGWGGTCQARAVGGVWSQSGRHINLLELETVLLVLTHFVSTLRGNDVLVWSDNRTTVAYINRQGGVRSPALHRLAEELWLWAHEHLRSLTAAHIPGCQNIGADLMSRGGPRDDEWRLHPEIVLQIWERFGRAEVDLFASRVNAQCPLWFSLRAQDEPPLGIDAFAHQWPEVLLYAFPPLSCILPLLARVRTGGLSIILIAPDRPGAPWYAEMMQMLIAPSWPIPHRQDAMSQAAGMIEQWPLIGQPLKVWLLRGTG</sequence>
<dbReference type="InterPro" id="IPR043502">
    <property type="entry name" value="DNA/RNA_pol_sf"/>
</dbReference>
<dbReference type="CDD" id="cd03714">
    <property type="entry name" value="RT_DIRS1"/>
    <property type="match status" value="1"/>
</dbReference>
<evidence type="ECO:0000256" key="2">
    <source>
        <dbReference type="ARBA" id="ARBA00012180"/>
    </source>
</evidence>
<dbReference type="InterPro" id="IPR000477">
    <property type="entry name" value="RT_dom"/>
</dbReference>
<dbReference type="PROSITE" id="PS50878">
    <property type="entry name" value="RT_POL"/>
    <property type="match status" value="1"/>
</dbReference>
<dbReference type="SUPFAM" id="SSF56672">
    <property type="entry name" value="DNA/RNA polymerases"/>
    <property type="match status" value="1"/>
</dbReference>
<gene>
    <name evidence="5" type="primary">LOC123739522</name>
</gene>
<feature type="domain" description="Reverse transcriptase" evidence="3">
    <location>
        <begin position="1"/>
        <end position="137"/>
    </location>
</feature>